<keyword evidence="2" id="KW-1185">Reference proteome</keyword>
<dbReference type="AlphaFoldDB" id="A0A2M9HDG6"/>
<evidence type="ECO:0000313" key="2">
    <source>
        <dbReference type="Proteomes" id="UP000231451"/>
    </source>
</evidence>
<protein>
    <submittedName>
        <fullName evidence="1">Uncharacterized protein</fullName>
    </submittedName>
</protein>
<dbReference type="RefSeq" id="WP_100513339.1">
    <property type="nucleotide sequence ID" value="NZ_PEBK01000007.1"/>
</dbReference>
<reference evidence="1 2" key="1">
    <citation type="submission" date="2017-10" db="EMBL/GenBank/DDBJ databases">
        <title>Draft genome sequences of strains TRE 1, TRE 9, TRE H and TRI 7, isolated from tamarins, belonging to four potential novel Bifidobacterium species.</title>
        <authorList>
            <person name="Mattarelli P."/>
            <person name="Modesto M."/>
            <person name="Puglisi E."/>
            <person name="Morelli L."/>
            <person name="Spezio C."/>
            <person name="Bonetti A."/>
            <person name="Sandri C."/>
        </authorList>
    </citation>
    <scope>NUCLEOTIDE SEQUENCE [LARGE SCALE GENOMIC DNA]</scope>
    <source>
        <strain evidence="2">TRI7</strain>
    </source>
</reference>
<evidence type="ECO:0000313" key="1">
    <source>
        <dbReference type="EMBL" id="PJM74860.1"/>
    </source>
</evidence>
<dbReference type="OrthoDB" id="3232777at2"/>
<comment type="caution">
    <text evidence="1">The sequence shown here is derived from an EMBL/GenBank/DDBJ whole genome shotgun (WGS) entry which is preliminary data.</text>
</comment>
<accession>A0A2M9HDG6</accession>
<gene>
    <name evidence="1" type="ORF">CSQ87_07915</name>
</gene>
<dbReference type="Proteomes" id="UP000231451">
    <property type="component" value="Unassembled WGS sequence"/>
</dbReference>
<sequence length="127" mass="14209">MAVSETLLSQAVAVIASVRGVQMDAGTLADDVVLLAYVWPDDQEFKQAVSSVRYALELLVADHVEGTALKYGLSGWYSYHFQHRRRQGARADMRVIYRRVPEGIQIKGFGSRHLPSDIYDRLAQLGD</sequence>
<proteinExistence type="predicted"/>
<organism evidence="1 2">
    <name type="scientific">Bifidobacterium simiarum</name>
    <dbReference type="NCBI Taxonomy" id="2045441"/>
    <lineage>
        <taxon>Bacteria</taxon>
        <taxon>Bacillati</taxon>
        <taxon>Actinomycetota</taxon>
        <taxon>Actinomycetes</taxon>
        <taxon>Bifidobacteriales</taxon>
        <taxon>Bifidobacteriaceae</taxon>
        <taxon>Bifidobacterium</taxon>
    </lineage>
</organism>
<name>A0A2M9HDG6_9BIFI</name>
<dbReference type="EMBL" id="PEBK01000007">
    <property type="protein sequence ID" value="PJM74860.1"/>
    <property type="molecule type" value="Genomic_DNA"/>
</dbReference>